<dbReference type="InterPro" id="IPR000719">
    <property type="entry name" value="Prot_kinase_dom"/>
</dbReference>
<protein>
    <submittedName>
        <fullName evidence="2">16993_t:CDS:1</fullName>
    </submittedName>
</protein>
<sequence>MECRKKSWERYSNVKVAIKKIVESNMEDFTDLFKELKAHLMSNDQIIGRFNVLRVYGITYNPESKMYMMVMELAAGGDLSIYLQTHFSILTYIKQIEILYDIATGLTQIHRSGLIHRDLNCRNVMCQVIMYRSQGRGEECRFVIDIKERLSAHELYMAIGTWLNQCLYVPRSEIAKELKKCDELRSKLQQQELCPDNFPYSTAHDVS</sequence>
<evidence type="ECO:0000313" key="2">
    <source>
        <dbReference type="EMBL" id="CAG8742733.1"/>
    </source>
</evidence>
<dbReference type="InterPro" id="IPR001245">
    <property type="entry name" value="Ser-Thr/Tyr_kinase_cat_dom"/>
</dbReference>
<feature type="domain" description="Protein kinase" evidence="1">
    <location>
        <begin position="1"/>
        <end position="207"/>
    </location>
</feature>
<accession>A0ABN7VAD0</accession>
<dbReference type="InterPro" id="IPR050122">
    <property type="entry name" value="RTK"/>
</dbReference>
<dbReference type="SUPFAM" id="SSF56112">
    <property type="entry name" value="Protein kinase-like (PK-like)"/>
    <property type="match status" value="1"/>
</dbReference>
<dbReference type="Proteomes" id="UP000789901">
    <property type="component" value="Unassembled WGS sequence"/>
</dbReference>
<dbReference type="PANTHER" id="PTHR24416:SF611">
    <property type="entry name" value="TYROSINE-PROTEIN KINASE TRANSMEMBRANE RECEPTOR ROR"/>
    <property type="match status" value="1"/>
</dbReference>
<dbReference type="PANTHER" id="PTHR24416">
    <property type="entry name" value="TYROSINE-PROTEIN KINASE RECEPTOR"/>
    <property type="match status" value="1"/>
</dbReference>
<dbReference type="Pfam" id="PF07714">
    <property type="entry name" value="PK_Tyr_Ser-Thr"/>
    <property type="match status" value="1"/>
</dbReference>
<dbReference type="EMBL" id="CAJVQB010010772">
    <property type="protein sequence ID" value="CAG8742733.1"/>
    <property type="molecule type" value="Genomic_DNA"/>
</dbReference>
<gene>
    <name evidence="2" type="ORF">GMARGA_LOCUS15560</name>
</gene>
<dbReference type="Gene3D" id="1.10.510.10">
    <property type="entry name" value="Transferase(Phosphotransferase) domain 1"/>
    <property type="match status" value="1"/>
</dbReference>
<organism evidence="2 3">
    <name type="scientific">Gigaspora margarita</name>
    <dbReference type="NCBI Taxonomy" id="4874"/>
    <lineage>
        <taxon>Eukaryota</taxon>
        <taxon>Fungi</taxon>
        <taxon>Fungi incertae sedis</taxon>
        <taxon>Mucoromycota</taxon>
        <taxon>Glomeromycotina</taxon>
        <taxon>Glomeromycetes</taxon>
        <taxon>Diversisporales</taxon>
        <taxon>Gigasporaceae</taxon>
        <taxon>Gigaspora</taxon>
    </lineage>
</organism>
<feature type="non-terminal residue" evidence="2">
    <location>
        <position position="207"/>
    </location>
</feature>
<name>A0ABN7VAD0_GIGMA</name>
<dbReference type="InterPro" id="IPR011009">
    <property type="entry name" value="Kinase-like_dom_sf"/>
</dbReference>
<dbReference type="PROSITE" id="PS50011">
    <property type="entry name" value="PROTEIN_KINASE_DOM"/>
    <property type="match status" value="1"/>
</dbReference>
<keyword evidence="3" id="KW-1185">Reference proteome</keyword>
<evidence type="ECO:0000313" key="3">
    <source>
        <dbReference type="Proteomes" id="UP000789901"/>
    </source>
</evidence>
<reference evidence="2 3" key="1">
    <citation type="submission" date="2021-06" db="EMBL/GenBank/DDBJ databases">
        <authorList>
            <person name="Kallberg Y."/>
            <person name="Tangrot J."/>
            <person name="Rosling A."/>
        </authorList>
    </citation>
    <scope>NUCLEOTIDE SEQUENCE [LARGE SCALE GENOMIC DNA]</scope>
    <source>
        <strain evidence="2 3">120-4 pot B 10/14</strain>
    </source>
</reference>
<proteinExistence type="predicted"/>
<evidence type="ECO:0000259" key="1">
    <source>
        <dbReference type="PROSITE" id="PS50011"/>
    </source>
</evidence>
<comment type="caution">
    <text evidence="2">The sequence shown here is derived from an EMBL/GenBank/DDBJ whole genome shotgun (WGS) entry which is preliminary data.</text>
</comment>